<accession>A0A517VXE4</accession>
<evidence type="ECO:0000313" key="2">
    <source>
        <dbReference type="EMBL" id="QDT97675.1"/>
    </source>
</evidence>
<feature type="compositionally biased region" description="Polar residues" evidence="1">
    <location>
        <begin position="69"/>
        <end position="92"/>
    </location>
</feature>
<organism evidence="2 3">
    <name type="scientific">Gimesia aquarii</name>
    <dbReference type="NCBI Taxonomy" id="2527964"/>
    <lineage>
        <taxon>Bacteria</taxon>
        <taxon>Pseudomonadati</taxon>
        <taxon>Planctomycetota</taxon>
        <taxon>Planctomycetia</taxon>
        <taxon>Planctomycetales</taxon>
        <taxon>Planctomycetaceae</taxon>
        <taxon>Gimesia</taxon>
    </lineage>
</organism>
<dbReference type="SUPFAM" id="SSF51294">
    <property type="entry name" value="Hedgehog/intein (Hint) domain"/>
    <property type="match status" value="1"/>
</dbReference>
<dbReference type="InterPro" id="IPR036844">
    <property type="entry name" value="Hint_dom_sf"/>
</dbReference>
<sequence>MLKTIFSLPLNPPQKVVFNRTEADKITAAQKNSTNARYMDQRQANPQFALIQSGSPPRAAISTKPPLLTNPQQPSITASNPINTPTQKGTSMTDRRQPAPTENSKSSRFTGPLSWLSMFCLLGALVFGFGADKTDANAVSHIEPKTQVTDTSIPYKTADIKDVKIGERLLGKNPIQDEVDEFVPDIIPSEWRLLHLTMHKANGKRLDMQFLRPLDWIKSNGAKLGATIDLDLPEFGAKGPAKVVLIEPCPPIKSGPGNVVTGKFIHESDGNLIDLRIEGQQEATTVTANHRYWSADRQQFVEAGHLKPGEQVKTLAGLKQVVSITPRFGNETVYNLEVQGEHVYLVGSLGALVHNNYPGTRMVDIRKLIYPTSRPYAEAKKLNKFGKFDWDLYKPIEVIQKGRKIYLREGVTRVEAALRRKDALGDPDPILQLPAIFLPN</sequence>
<dbReference type="KEGG" id="gaw:V144x_31550"/>
<feature type="region of interest" description="Disordered" evidence="1">
    <location>
        <begin position="51"/>
        <end position="108"/>
    </location>
</feature>
<evidence type="ECO:0000313" key="3">
    <source>
        <dbReference type="Proteomes" id="UP000318704"/>
    </source>
</evidence>
<dbReference type="Gene3D" id="2.170.16.10">
    <property type="entry name" value="Hedgehog/Intein (Hint) domain"/>
    <property type="match status" value="1"/>
</dbReference>
<dbReference type="InterPro" id="IPR030934">
    <property type="entry name" value="Intein_C"/>
</dbReference>
<evidence type="ECO:0000256" key="1">
    <source>
        <dbReference type="SAM" id="MobiDB-lite"/>
    </source>
</evidence>
<reference evidence="2 3" key="1">
    <citation type="submission" date="2019-03" db="EMBL/GenBank/DDBJ databases">
        <title>Deep-cultivation of Planctomycetes and their phenomic and genomic characterization uncovers novel biology.</title>
        <authorList>
            <person name="Wiegand S."/>
            <person name="Jogler M."/>
            <person name="Boedeker C."/>
            <person name="Pinto D."/>
            <person name="Vollmers J."/>
            <person name="Rivas-Marin E."/>
            <person name="Kohn T."/>
            <person name="Peeters S.H."/>
            <person name="Heuer A."/>
            <person name="Rast P."/>
            <person name="Oberbeckmann S."/>
            <person name="Bunk B."/>
            <person name="Jeske O."/>
            <person name="Meyerdierks A."/>
            <person name="Storesund J.E."/>
            <person name="Kallscheuer N."/>
            <person name="Luecker S."/>
            <person name="Lage O.M."/>
            <person name="Pohl T."/>
            <person name="Merkel B.J."/>
            <person name="Hornburger P."/>
            <person name="Mueller R.-W."/>
            <person name="Bruemmer F."/>
            <person name="Labrenz M."/>
            <person name="Spormann A.M."/>
            <person name="Op den Camp H."/>
            <person name="Overmann J."/>
            <person name="Amann R."/>
            <person name="Jetten M.S.M."/>
            <person name="Mascher T."/>
            <person name="Medema M.H."/>
            <person name="Devos D.P."/>
            <person name="Kaster A.-K."/>
            <person name="Ovreas L."/>
            <person name="Rohde M."/>
            <person name="Galperin M.Y."/>
            <person name="Jogler C."/>
        </authorList>
    </citation>
    <scope>NUCLEOTIDE SEQUENCE [LARGE SCALE GENOMIC DNA]</scope>
    <source>
        <strain evidence="2 3">V144</strain>
    </source>
</reference>
<name>A0A517VXE4_9PLAN</name>
<gene>
    <name evidence="2" type="ORF">V144x_31550</name>
</gene>
<proteinExistence type="predicted"/>
<dbReference type="Proteomes" id="UP000318704">
    <property type="component" value="Chromosome"/>
</dbReference>
<dbReference type="AlphaFoldDB" id="A0A517VXE4"/>
<dbReference type="CDD" id="cd00081">
    <property type="entry name" value="Hint"/>
    <property type="match status" value="1"/>
</dbReference>
<dbReference type="EMBL" id="CP037920">
    <property type="protein sequence ID" value="QDT97675.1"/>
    <property type="molecule type" value="Genomic_DNA"/>
</dbReference>
<dbReference type="PROSITE" id="PS50818">
    <property type="entry name" value="INTEIN_C_TER"/>
    <property type="match status" value="1"/>
</dbReference>
<protein>
    <submittedName>
        <fullName evidence="2">Uncharacterized protein</fullName>
    </submittedName>
</protein>